<reference evidence="5" key="1">
    <citation type="journal article" date="2019" name="Int. J. Syst. Evol. Microbiol.">
        <title>The Global Catalogue of Microorganisms (GCM) 10K type strain sequencing project: providing services to taxonomists for standard genome sequencing and annotation.</title>
        <authorList>
            <consortium name="The Broad Institute Genomics Platform"/>
            <consortium name="The Broad Institute Genome Sequencing Center for Infectious Disease"/>
            <person name="Wu L."/>
            <person name="Ma J."/>
        </authorList>
    </citation>
    <scope>NUCLEOTIDE SEQUENCE [LARGE SCALE GENOMIC DNA]</scope>
    <source>
        <strain evidence="5">CCUG 54523</strain>
    </source>
</reference>
<gene>
    <name evidence="4" type="ORF">ACFQ0P_05745</name>
</gene>
<dbReference type="Gene3D" id="3.60.10.10">
    <property type="entry name" value="Endonuclease/exonuclease/phosphatase"/>
    <property type="match status" value="1"/>
</dbReference>
<evidence type="ECO:0000259" key="3">
    <source>
        <dbReference type="PROSITE" id="PS51841"/>
    </source>
</evidence>
<keyword evidence="4" id="KW-0540">Nuclease</keyword>
<feature type="domain" description="LTD" evidence="3">
    <location>
        <begin position="24"/>
        <end position="140"/>
    </location>
</feature>
<dbReference type="NCBIfam" id="NF033681">
    <property type="entry name" value="ExeM_NucH_DNase"/>
    <property type="match status" value="1"/>
</dbReference>
<dbReference type="InterPro" id="IPR001322">
    <property type="entry name" value="Lamin_tail_dom"/>
</dbReference>
<dbReference type="CDD" id="cd04486">
    <property type="entry name" value="YhcR_OBF_like"/>
    <property type="match status" value="1"/>
</dbReference>
<dbReference type="Pfam" id="PF03372">
    <property type="entry name" value="Exo_endo_phos"/>
    <property type="match status" value="1"/>
</dbReference>
<protein>
    <submittedName>
        <fullName evidence="4">ExeM/NucH family extracellular endonuclease</fullName>
    </submittedName>
</protein>
<evidence type="ECO:0000256" key="1">
    <source>
        <dbReference type="SAM" id="MobiDB-lite"/>
    </source>
</evidence>
<dbReference type="RefSeq" id="WP_204981150.1">
    <property type="nucleotide sequence ID" value="NZ_JBHTII010000001.1"/>
</dbReference>
<dbReference type="PROSITE" id="PS51841">
    <property type="entry name" value="LTD"/>
    <property type="match status" value="1"/>
</dbReference>
<dbReference type="Proteomes" id="UP001597055">
    <property type="component" value="Unassembled WGS sequence"/>
</dbReference>
<proteinExistence type="predicted"/>
<dbReference type="Pfam" id="PF00932">
    <property type="entry name" value="LTD"/>
    <property type="match status" value="1"/>
</dbReference>
<feature type="chain" id="PRO_5045732624" evidence="2">
    <location>
        <begin position="30"/>
        <end position="1085"/>
    </location>
</feature>
<feature type="signal peptide" evidence="2">
    <location>
        <begin position="1"/>
        <end position="29"/>
    </location>
</feature>
<dbReference type="InterPro" id="IPR005135">
    <property type="entry name" value="Endo/exonuclease/phosphatase"/>
</dbReference>
<dbReference type="PANTHER" id="PTHR42834">
    <property type="entry name" value="ENDONUCLEASE/EXONUCLEASE/PHOSPHATASE FAMILY PROTEIN (AFU_ORTHOLOGUE AFUA_3G09210)"/>
    <property type="match status" value="1"/>
</dbReference>
<evidence type="ECO:0000313" key="4">
    <source>
        <dbReference type="EMBL" id="MFD0789894.1"/>
    </source>
</evidence>
<comment type="caution">
    <text evidence="4">The sequence shown here is derived from an EMBL/GenBank/DDBJ whole genome shotgun (WGS) entry which is preliminary data.</text>
</comment>
<dbReference type="CDD" id="cd10283">
    <property type="entry name" value="MnuA_DNase1-like"/>
    <property type="match status" value="1"/>
</dbReference>
<evidence type="ECO:0000256" key="2">
    <source>
        <dbReference type="SAM" id="SignalP"/>
    </source>
</evidence>
<organism evidence="4 5">
    <name type="scientific">Microbacterium insulae</name>
    <dbReference type="NCBI Taxonomy" id="483014"/>
    <lineage>
        <taxon>Bacteria</taxon>
        <taxon>Bacillati</taxon>
        <taxon>Actinomycetota</taxon>
        <taxon>Actinomycetes</taxon>
        <taxon>Micrococcales</taxon>
        <taxon>Microbacteriaceae</taxon>
        <taxon>Microbacterium</taxon>
    </lineage>
</organism>
<keyword evidence="4" id="KW-0255">Endonuclease</keyword>
<dbReference type="InterPro" id="IPR047971">
    <property type="entry name" value="ExeM-like"/>
</dbReference>
<dbReference type="EMBL" id="JBHTII010000001">
    <property type="protein sequence ID" value="MFD0789894.1"/>
    <property type="molecule type" value="Genomic_DNA"/>
</dbReference>
<evidence type="ECO:0000313" key="5">
    <source>
        <dbReference type="Proteomes" id="UP001597055"/>
    </source>
</evidence>
<name>A0ABW3AGH7_9MICO</name>
<dbReference type="GO" id="GO:0004519">
    <property type="term" value="F:endonuclease activity"/>
    <property type="evidence" value="ECO:0007669"/>
    <property type="project" value="UniProtKB-KW"/>
</dbReference>
<keyword evidence="5" id="KW-1185">Reference proteome</keyword>
<dbReference type="InterPro" id="IPR036691">
    <property type="entry name" value="Endo/exonu/phosph_ase_sf"/>
</dbReference>
<feature type="region of interest" description="Disordered" evidence="1">
    <location>
        <begin position="597"/>
        <end position="616"/>
    </location>
</feature>
<dbReference type="PANTHER" id="PTHR42834:SF1">
    <property type="entry name" value="ENDONUCLEASE_EXONUCLEASE_PHOSPHATASE FAMILY PROTEIN (AFU_ORTHOLOGUE AFUA_3G09210)"/>
    <property type="match status" value="1"/>
</dbReference>
<accession>A0ABW3AGH7</accession>
<sequence length="1085" mass="112836">MRRSHRAAVAVTAAGAIALTGLIAPPAVAAEAPTELILSEVVEGSSNNKAIEVYNPTGSPVDLSAYSIRMFFNGAATSSLSVPLAGTVAAQDAFVLVNGAAGDALKAYGDQITSGNWYNGDDVVALYRGGTAVDIFGQVGVDPGTEWGSDATGAQDATLRRQADVCVGDTIGADAFDPASEWDGFAVDTFDGLGAHTADCGTEPPAASVVINEFSASTAGDDVEFVELLATPGTDLSGYRVLEIEGDTTTTPAYGTVDEIVSFPTVDASGRALASLTNGALENGSMSLLLVTGAVPALGSDIDANDDGVIDDGLGFEVVDAIAVNDGGTGDKTYGGTTLGVAYDGLSFAPGGASRIPDGTDTDQAADWVRNDFDLAGIPGFTGTLVDDEAANTPGAANSLTVPPVDPPDVEADCDVQPTAISAVQGSGAASPKVGETVLIEGTVVGDFQEGGFNGYFVQDAGDGDPATSDGVFVYAPGGDPVSVGDVVSVAGEVTEFEDLTEIEAADVEVCATGTALPAAVEFSLPATPEQREAREGMYVTLPQDLAILEYFEYGRFGTIDVGLTRQSTPTAKYLPTDPAAAALAAANLAERITIDDGRSSQNPDPAIHPNGEEFTLENSFRGGDVVTDVTGVLDERFGAYVIQPTQGATYTAANPRPEVPEVGGDLVVSSFNVLNYFTTLDDPNTSADDDIARGANTPEEFERQEAKIVAALAEIDADVFGLIEIENNDDSQALATLTEALNDELGADVYDYIETGKIGTDVITTALMYKPASVTPVGDFQLMDQSKDPRWLDNRNRLGLTQTFADADGGTFTVVVNHLKSKGSACTGEPTDPLQGNCNIVRTDAANALADWLATDPTGQGTVGRELIIGDLNAYDKEDPITALTAKGYTDLILEYQGEDAYSYVFDGQNGYLDHALAGPGLVAEVTGASPWNINADEPSLIDYDMSFKQPAQDALFAADPYRSSDHDPVVVGLELTPPDTTAPKIEALALPTFILVPNNKERTVKVWVHATDDSGDVTVELTEVQTNGKPRAKVTQIDDRTFSVKAVNGAIYRFTYTATDAAGNTATDTAYVVVGVKGLISFL</sequence>
<keyword evidence="4" id="KW-0378">Hydrolase</keyword>
<keyword evidence="2" id="KW-0732">Signal</keyword>
<dbReference type="SUPFAM" id="SSF56219">
    <property type="entry name" value="DNase I-like"/>
    <property type="match status" value="1"/>
</dbReference>